<feature type="transmembrane region" description="Helical" evidence="1">
    <location>
        <begin position="261"/>
        <end position="281"/>
    </location>
</feature>
<reference evidence="3 4" key="1">
    <citation type="submission" date="2023-11" db="EMBL/GenBank/DDBJ databases">
        <title>Lentzea sokolovensis, sp. nov., Lentzea kristufkii, sp. nov., and Lentzea miocenensis, sp. nov., rare actinobacteria from Sokolov Coal Basin, Miocene lacustrine sediment, Czech Republic.</title>
        <authorList>
            <person name="Lara A."/>
            <person name="Kotroba L."/>
            <person name="Nouioui I."/>
            <person name="Neumann-Schaal M."/>
            <person name="Mast Y."/>
            <person name="Chronakova A."/>
        </authorList>
    </citation>
    <scope>NUCLEOTIDE SEQUENCE [LARGE SCALE GENOMIC DNA]</scope>
    <source>
        <strain evidence="3 4">BCCO 10_0798</strain>
    </source>
</reference>
<feature type="domain" description="AbiTii" evidence="2">
    <location>
        <begin position="18"/>
        <end position="204"/>
    </location>
</feature>
<evidence type="ECO:0000259" key="2">
    <source>
        <dbReference type="Pfam" id="PF18864"/>
    </source>
</evidence>
<evidence type="ECO:0000256" key="1">
    <source>
        <dbReference type="SAM" id="Phobius"/>
    </source>
</evidence>
<proteinExistence type="predicted"/>
<organism evidence="3 4">
    <name type="scientific">Lentzea kristufekii</name>
    <dbReference type="NCBI Taxonomy" id="3095430"/>
    <lineage>
        <taxon>Bacteria</taxon>
        <taxon>Bacillati</taxon>
        <taxon>Actinomycetota</taxon>
        <taxon>Actinomycetes</taxon>
        <taxon>Pseudonocardiales</taxon>
        <taxon>Pseudonocardiaceae</taxon>
        <taxon>Lentzea</taxon>
    </lineage>
</organism>
<evidence type="ECO:0000313" key="4">
    <source>
        <dbReference type="Proteomes" id="UP001271792"/>
    </source>
</evidence>
<name>A0ABU4U3K6_9PSEU</name>
<keyword evidence="1" id="KW-0472">Membrane</keyword>
<protein>
    <recommendedName>
        <fullName evidence="2">AbiTii domain-containing protein</fullName>
    </recommendedName>
</protein>
<keyword evidence="1" id="KW-1133">Transmembrane helix</keyword>
<dbReference type="Pfam" id="PF18864">
    <property type="entry name" value="AbiTii"/>
    <property type="match status" value="1"/>
</dbReference>
<sequence>MPLLMLETARMSTKPDGLLVKIQAGVLDEQTSLSSLLQMCIVLGGHTGSDKLRAWAREEINGYASVDGMPEYWKVSAALYIKVVSRFNEFDQMIPPAQMPLKVRQAGCGSAAPVAAGVGELEAFVQGGDEKISIIDTDNQSRLVAEFNAEAEAQGALHRAQRVTVVYWIVPAVVIKGLLVRVRTTLAELVADLVNALPAGQALPDKASTDRAIHLAIEGSGNFVTVVGSQRSEGNSTVTTTAPQPPPLAENWWKRLRKRGWIVALSTFVAAAVGVFAWLGWKPWEG</sequence>
<dbReference type="Proteomes" id="UP001271792">
    <property type="component" value="Unassembled WGS sequence"/>
</dbReference>
<dbReference type="InterPro" id="IPR041304">
    <property type="entry name" value="AbiTii"/>
</dbReference>
<dbReference type="RefSeq" id="WP_319988916.1">
    <property type="nucleotide sequence ID" value="NZ_JAXAVV010000026.1"/>
</dbReference>
<keyword evidence="4" id="KW-1185">Reference proteome</keyword>
<keyword evidence="1" id="KW-0812">Transmembrane</keyword>
<dbReference type="EMBL" id="JAXAVV010000026">
    <property type="protein sequence ID" value="MDX8055161.1"/>
    <property type="molecule type" value="Genomic_DNA"/>
</dbReference>
<accession>A0ABU4U3K6</accession>
<evidence type="ECO:0000313" key="3">
    <source>
        <dbReference type="EMBL" id="MDX8055161.1"/>
    </source>
</evidence>
<gene>
    <name evidence="3" type="ORF">SK571_37805</name>
</gene>
<comment type="caution">
    <text evidence="3">The sequence shown here is derived from an EMBL/GenBank/DDBJ whole genome shotgun (WGS) entry which is preliminary data.</text>
</comment>